<evidence type="ECO:0000313" key="4">
    <source>
        <dbReference type="EMBL" id="KAJ8438526.1"/>
    </source>
</evidence>
<dbReference type="Pfam" id="PF14365">
    <property type="entry name" value="Neprosin_AP"/>
    <property type="match status" value="1"/>
</dbReference>
<organism evidence="4 5">
    <name type="scientific">Carnegiea gigantea</name>
    <dbReference type="NCBI Taxonomy" id="171969"/>
    <lineage>
        <taxon>Eukaryota</taxon>
        <taxon>Viridiplantae</taxon>
        <taxon>Streptophyta</taxon>
        <taxon>Embryophyta</taxon>
        <taxon>Tracheophyta</taxon>
        <taxon>Spermatophyta</taxon>
        <taxon>Magnoliopsida</taxon>
        <taxon>eudicotyledons</taxon>
        <taxon>Gunneridae</taxon>
        <taxon>Pentapetalae</taxon>
        <taxon>Caryophyllales</taxon>
        <taxon>Cactineae</taxon>
        <taxon>Cactaceae</taxon>
        <taxon>Cactoideae</taxon>
        <taxon>Echinocereeae</taxon>
        <taxon>Carnegiea</taxon>
    </lineage>
</organism>
<dbReference type="Proteomes" id="UP001153076">
    <property type="component" value="Unassembled WGS sequence"/>
</dbReference>
<keyword evidence="2" id="KW-0472">Membrane</keyword>
<evidence type="ECO:0000313" key="5">
    <source>
        <dbReference type="Proteomes" id="UP001153076"/>
    </source>
</evidence>
<protein>
    <recommendedName>
        <fullName evidence="3">Neprosin activation peptide domain-containing protein</fullName>
    </recommendedName>
</protein>
<dbReference type="EMBL" id="JAKOGI010000250">
    <property type="protein sequence ID" value="KAJ8438526.1"/>
    <property type="molecule type" value="Genomic_DNA"/>
</dbReference>
<evidence type="ECO:0000256" key="1">
    <source>
        <dbReference type="SAM" id="MobiDB-lite"/>
    </source>
</evidence>
<evidence type="ECO:0000259" key="3">
    <source>
        <dbReference type="Pfam" id="PF14365"/>
    </source>
</evidence>
<keyword evidence="2" id="KW-0812">Transmembrane</keyword>
<evidence type="ECO:0000256" key="2">
    <source>
        <dbReference type="SAM" id="Phobius"/>
    </source>
</evidence>
<sequence length="215" mass="24626">MKKWRWVCTQKTSTFTSTTQEEEEEEDDNFNVEKAKAWNLAAISPIIHFSVFFLLVSSALFSPVLSELDSQNNATNQTQSFHPGEELDKLRRIREHLDGINKTPLKTIQSVDGDLIDCVLAHQQPAFDHPLLKGQKPLSKMMEENFQLWHLTGETCPEGTIPIRRTTEDDMMRASPASRFGRKQPTRHVRRDSSGSDHEVSRFSTSPYFTIYING</sequence>
<reference evidence="4" key="1">
    <citation type="submission" date="2022-04" db="EMBL/GenBank/DDBJ databases">
        <title>Carnegiea gigantea Genome sequencing and assembly v2.</title>
        <authorList>
            <person name="Copetti D."/>
            <person name="Sanderson M.J."/>
            <person name="Burquez A."/>
            <person name="Wojciechowski M.F."/>
        </authorList>
    </citation>
    <scope>NUCLEOTIDE SEQUENCE</scope>
    <source>
        <strain evidence="4">SGP5-SGP5p</strain>
        <tissue evidence="4">Aerial part</tissue>
    </source>
</reference>
<feature type="domain" description="Neprosin activation peptide" evidence="3">
    <location>
        <begin position="107"/>
        <end position="199"/>
    </location>
</feature>
<proteinExistence type="predicted"/>
<feature type="transmembrane region" description="Helical" evidence="2">
    <location>
        <begin position="40"/>
        <end position="61"/>
    </location>
</feature>
<dbReference type="InterPro" id="IPR025521">
    <property type="entry name" value="Neprosin_propep"/>
</dbReference>
<name>A0A9Q1QEF1_9CARY</name>
<keyword evidence="5" id="KW-1185">Reference proteome</keyword>
<dbReference type="PANTHER" id="PTHR31589:SF98">
    <property type="entry name" value="LIGASE, PUTATIVE (DUF239)-RELATED"/>
    <property type="match status" value="1"/>
</dbReference>
<dbReference type="OrthoDB" id="1858978at2759"/>
<feature type="region of interest" description="Disordered" evidence="1">
    <location>
        <begin position="174"/>
        <end position="201"/>
    </location>
</feature>
<keyword evidence="2" id="KW-1133">Transmembrane helix</keyword>
<feature type="compositionally biased region" description="Basic residues" evidence="1">
    <location>
        <begin position="180"/>
        <end position="190"/>
    </location>
</feature>
<comment type="caution">
    <text evidence="4">The sequence shown here is derived from an EMBL/GenBank/DDBJ whole genome shotgun (WGS) entry which is preliminary data.</text>
</comment>
<accession>A0A9Q1QEF1</accession>
<gene>
    <name evidence="4" type="ORF">Cgig2_024615</name>
</gene>
<feature type="compositionally biased region" description="Basic and acidic residues" evidence="1">
    <location>
        <begin position="191"/>
        <end position="201"/>
    </location>
</feature>
<dbReference type="PANTHER" id="PTHR31589">
    <property type="entry name" value="PROTEIN, PUTATIVE (DUF239)-RELATED-RELATED"/>
    <property type="match status" value="1"/>
</dbReference>
<dbReference type="InterPro" id="IPR053168">
    <property type="entry name" value="Glutamic_endopeptidase"/>
</dbReference>
<dbReference type="AlphaFoldDB" id="A0A9Q1QEF1"/>